<evidence type="ECO:0008006" key="3">
    <source>
        <dbReference type="Google" id="ProtNLM"/>
    </source>
</evidence>
<protein>
    <recommendedName>
        <fullName evidence="3">DUF2281 domain-containing protein</fullName>
    </recommendedName>
</protein>
<dbReference type="EMBL" id="JAADAI010000041">
    <property type="protein sequence ID" value="NCS56271.1"/>
    <property type="molecule type" value="Genomic_DNA"/>
</dbReference>
<organism evidence="1 2">
    <name type="scientific">Microcystis aeruginosa G11-04</name>
    <dbReference type="NCBI Taxonomy" id="2685956"/>
    <lineage>
        <taxon>Bacteria</taxon>
        <taxon>Bacillati</taxon>
        <taxon>Cyanobacteriota</taxon>
        <taxon>Cyanophyceae</taxon>
        <taxon>Oscillatoriophycideae</taxon>
        <taxon>Chroococcales</taxon>
        <taxon>Microcystaceae</taxon>
        <taxon>Microcystis</taxon>
    </lineage>
</organism>
<sequence>MTQAITDEKTILEKLQTLTPQQQQSVIDFIEFLQFKAEKTEITEEEEPIYAYESAKDLVGSVESGPGDLATNKEKMAWEQLETLIGVWKNQPELDDIFSEIDRECHADLH</sequence>
<gene>
    <name evidence="1" type="ORF">GPJ16_04655</name>
</gene>
<evidence type="ECO:0000313" key="1">
    <source>
        <dbReference type="EMBL" id="NCS56271.1"/>
    </source>
</evidence>
<comment type="caution">
    <text evidence="1">The sequence shown here is derived from an EMBL/GenBank/DDBJ whole genome shotgun (WGS) entry which is preliminary data.</text>
</comment>
<reference evidence="1" key="1">
    <citation type="journal article" date="2019" name="Mol. Ecol.">
        <title>Genome evolution and host-microbiome shifts correspond with intraspecific niche divergence within harmful algal bloom-forming Microcystis aeruginosa.</title>
        <authorList>
            <person name="Jackrel S.L."/>
            <person name="White J.D."/>
            <person name="Evans J.T."/>
            <person name="Buffin K."/>
            <person name="Hayden K."/>
            <person name="Sarnelle O."/>
            <person name="Denef V.J."/>
        </authorList>
    </citation>
    <scope>NUCLEOTIDE SEQUENCE</scope>
    <source>
        <strain evidence="1">G11-04</strain>
    </source>
</reference>
<dbReference type="Proteomes" id="UP000799330">
    <property type="component" value="Unassembled WGS sequence"/>
</dbReference>
<accession>A0A966L4R3</accession>
<evidence type="ECO:0000313" key="2">
    <source>
        <dbReference type="Proteomes" id="UP000799330"/>
    </source>
</evidence>
<dbReference type="AlphaFoldDB" id="A0A966L4R3"/>
<name>A0A966L4R3_MICAE</name>
<proteinExistence type="predicted"/>